<evidence type="ECO:0000259" key="3">
    <source>
        <dbReference type="PROSITE" id="PS51222"/>
    </source>
</evidence>
<sequence>MRPAWMVLGRKADGSSPFTASPSNSSISARNLRKDHLGGVIFGCKNSTIKECLFKQLFGLPAQHFLYVKNVDPGLPLFLFNYSDRKLHGIFEAASPGQMNINPYGWTTDGAERTLYPAQVQIRVRLQCQPLPEEQFRPIIADNYYSQSHFWFELDHAQASKLISLLSSRAVAPSASVPQNSAAWRTLFRPLPPFNKKEEGEVSKPPSKIDSAHSDQSNRKSGSSDVAPCLDESNLPLEAPSDKKVVENDEKGLILSKLEELVLNREYKDSSSSSYVEGSAVVNDSQLDDKDLVKEQMVLEDRNEDSPVSSSDFHPVIAQLIREELKGFKAEYIRRMSYMEQRLADAEKEIQQLKEHCMMLESICSPSMSLVDQTVNESFDEMNMDPDDLIFLVGGCDGESWLSTLDSYSPSQDMKKSLSPMTMPRSYASVAVLNGELYIFGGGNGSEWYDTVEAYNLVSNEWTLRAPLNKEKGSLAGATLNGKIFALGGGNGIECFSDVDMFDLDVGCWIPTRSMLQKRFALGAAELNGVLYAVGGYDGKDYLNSVERLDPREHSWTRIGGMKTKRGSHTVVVLNEKLYAMGGFDGNTMVPSVEIYDPRLDSWMDGDSMNQPRGYSAAAIVNKSIYVIGGVEDGENVVGTVELYEEGEGWRVIKQTAIGKRCFASAIVP</sequence>
<dbReference type="SMART" id="SM00612">
    <property type="entry name" value="Kelch"/>
    <property type="match status" value="5"/>
</dbReference>
<dbReference type="Pfam" id="PF01344">
    <property type="entry name" value="Kelch_1"/>
    <property type="match status" value="4"/>
</dbReference>
<dbReference type="Gene3D" id="2.120.10.80">
    <property type="entry name" value="Kelch-type beta propeller"/>
    <property type="match status" value="1"/>
</dbReference>
<keyword evidence="5" id="KW-1185">Reference proteome</keyword>
<dbReference type="InterPro" id="IPR015915">
    <property type="entry name" value="Kelch-typ_b-propeller"/>
</dbReference>
<dbReference type="SUPFAM" id="SSF117281">
    <property type="entry name" value="Kelch motif"/>
    <property type="match status" value="1"/>
</dbReference>
<dbReference type="InterPro" id="IPR006652">
    <property type="entry name" value="Kelch_1"/>
</dbReference>
<feature type="domain" description="DCD" evidence="3">
    <location>
        <begin position="35"/>
        <end position="168"/>
    </location>
</feature>
<feature type="coiled-coil region" evidence="1">
    <location>
        <begin position="329"/>
        <end position="363"/>
    </location>
</feature>
<dbReference type="PANTHER" id="PTHR46034:SF7">
    <property type="entry name" value="INFLUENZA VIRUS NS1A-BINDING PROTEIN"/>
    <property type="match status" value="1"/>
</dbReference>
<dbReference type="Proteomes" id="UP001168098">
    <property type="component" value="Unassembled WGS sequence"/>
</dbReference>
<name>A0AA39DR86_VITRO</name>
<reference evidence="4 5" key="1">
    <citation type="journal article" date="2023" name="BMC Biotechnol.">
        <title>Vitis rotundifolia cv Carlos genome sequencing.</title>
        <authorList>
            <person name="Huff M."/>
            <person name="Hulse-Kemp A."/>
            <person name="Scheffler B."/>
            <person name="Youngblood R."/>
            <person name="Simpson S."/>
            <person name="Babiker E."/>
            <person name="Staton M."/>
        </authorList>
    </citation>
    <scope>NUCLEOTIDE SEQUENCE [LARGE SCALE GENOMIC DNA]</scope>
    <source>
        <tissue evidence="4">Leaf</tissue>
    </source>
</reference>
<evidence type="ECO:0000313" key="5">
    <source>
        <dbReference type="Proteomes" id="UP001168098"/>
    </source>
</evidence>
<evidence type="ECO:0000256" key="1">
    <source>
        <dbReference type="SAM" id="Coils"/>
    </source>
</evidence>
<feature type="region of interest" description="Disordered" evidence="2">
    <location>
        <begin position="195"/>
        <end position="243"/>
    </location>
</feature>
<dbReference type="GO" id="GO:0034976">
    <property type="term" value="P:response to endoplasmic reticulum stress"/>
    <property type="evidence" value="ECO:0007669"/>
    <property type="project" value="InterPro"/>
</dbReference>
<gene>
    <name evidence="4" type="ORF">PVL29_009853</name>
</gene>
<dbReference type="InterPro" id="IPR013989">
    <property type="entry name" value="Dev_and_cell_death_domain"/>
</dbReference>
<evidence type="ECO:0000256" key="2">
    <source>
        <dbReference type="SAM" id="MobiDB-lite"/>
    </source>
</evidence>
<dbReference type="SMART" id="SM00767">
    <property type="entry name" value="DCD"/>
    <property type="match status" value="1"/>
</dbReference>
<dbReference type="Pfam" id="PF10539">
    <property type="entry name" value="Dev_Cell_Death"/>
    <property type="match status" value="1"/>
</dbReference>
<dbReference type="InterPro" id="IPR044832">
    <property type="entry name" value="NRP-like"/>
</dbReference>
<organism evidence="4 5">
    <name type="scientific">Vitis rotundifolia</name>
    <name type="common">Muscadine grape</name>
    <dbReference type="NCBI Taxonomy" id="103349"/>
    <lineage>
        <taxon>Eukaryota</taxon>
        <taxon>Viridiplantae</taxon>
        <taxon>Streptophyta</taxon>
        <taxon>Embryophyta</taxon>
        <taxon>Tracheophyta</taxon>
        <taxon>Spermatophyta</taxon>
        <taxon>Magnoliopsida</taxon>
        <taxon>eudicotyledons</taxon>
        <taxon>Gunneridae</taxon>
        <taxon>Pentapetalae</taxon>
        <taxon>rosids</taxon>
        <taxon>Vitales</taxon>
        <taxon>Vitaceae</taxon>
        <taxon>Viteae</taxon>
        <taxon>Vitis</taxon>
    </lineage>
</organism>
<accession>A0AA39DR86</accession>
<dbReference type="EMBL" id="JARBHA010000008">
    <property type="protein sequence ID" value="KAJ9694073.1"/>
    <property type="molecule type" value="Genomic_DNA"/>
</dbReference>
<dbReference type="PANTHER" id="PTHR46034">
    <property type="match status" value="1"/>
</dbReference>
<evidence type="ECO:0000313" key="4">
    <source>
        <dbReference type="EMBL" id="KAJ9694073.1"/>
    </source>
</evidence>
<protein>
    <recommendedName>
        <fullName evidence="3">DCD domain-containing protein</fullName>
    </recommendedName>
</protein>
<dbReference type="AlphaFoldDB" id="A0AA39DR86"/>
<comment type="caution">
    <text evidence="4">The sequence shown here is derived from an EMBL/GenBank/DDBJ whole genome shotgun (WGS) entry which is preliminary data.</text>
</comment>
<dbReference type="PROSITE" id="PS51222">
    <property type="entry name" value="DCD"/>
    <property type="match status" value="1"/>
</dbReference>
<proteinExistence type="predicted"/>
<keyword evidence="1" id="KW-0175">Coiled coil</keyword>